<evidence type="ECO:0000256" key="1">
    <source>
        <dbReference type="SAM" id="MobiDB-lite"/>
    </source>
</evidence>
<feature type="region of interest" description="Disordered" evidence="1">
    <location>
        <begin position="160"/>
        <end position="246"/>
    </location>
</feature>
<feature type="region of interest" description="Disordered" evidence="1">
    <location>
        <begin position="65"/>
        <end position="85"/>
    </location>
</feature>
<dbReference type="Pfam" id="PF09428">
    <property type="entry name" value="DUF2011"/>
    <property type="match status" value="1"/>
</dbReference>
<proteinExistence type="predicted"/>
<accession>A0A6G1KE55</accession>
<protein>
    <submittedName>
        <fullName evidence="2">Uncharacterized protein</fullName>
    </submittedName>
</protein>
<feature type="compositionally biased region" description="Basic residues" evidence="1">
    <location>
        <begin position="206"/>
        <end position="222"/>
    </location>
</feature>
<reference evidence="2" key="1">
    <citation type="journal article" date="2020" name="Stud. Mycol.">
        <title>101 Dothideomycetes genomes: a test case for predicting lifestyles and emergence of pathogens.</title>
        <authorList>
            <person name="Haridas S."/>
            <person name="Albert R."/>
            <person name="Binder M."/>
            <person name="Bloem J."/>
            <person name="Labutti K."/>
            <person name="Salamov A."/>
            <person name="Andreopoulos B."/>
            <person name="Baker S."/>
            <person name="Barry K."/>
            <person name="Bills G."/>
            <person name="Bluhm B."/>
            <person name="Cannon C."/>
            <person name="Castanera R."/>
            <person name="Culley D."/>
            <person name="Daum C."/>
            <person name="Ezra D."/>
            <person name="Gonzalez J."/>
            <person name="Henrissat B."/>
            <person name="Kuo A."/>
            <person name="Liang C."/>
            <person name="Lipzen A."/>
            <person name="Lutzoni F."/>
            <person name="Magnuson J."/>
            <person name="Mondo S."/>
            <person name="Nolan M."/>
            <person name="Ohm R."/>
            <person name="Pangilinan J."/>
            <person name="Park H.-J."/>
            <person name="Ramirez L."/>
            <person name="Alfaro M."/>
            <person name="Sun H."/>
            <person name="Tritt A."/>
            <person name="Yoshinaga Y."/>
            <person name="Zwiers L.-H."/>
            <person name="Turgeon B."/>
            <person name="Goodwin S."/>
            <person name="Spatafora J."/>
            <person name="Crous P."/>
            <person name="Grigoriev I."/>
        </authorList>
    </citation>
    <scope>NUCLEOTIDE SEQUENCE</scope>
    <source>
        <strain evidence="2">CBS 279.74</strain>
    </source>
</reference>
<dbReference type="InterPro" id="IPR018555">
    <property type="entry name" value="C630.06c-like"/>
</dbReference>
<feature type="compositionally biased region" description="Basic residues" evidence="1">
    <location>
        <begin position="165"/>
        <end position="182"/>
    </location>
</feature>
<name>A0A6G1KE55_9PLEO</name>
<gene>
    <name evidence="2" type="ORF">K504DRAFT_375740</name>
</gene>
<evidence type="ECO:0000313" key="2">
    <source>
        <dbReference type="EMBL" id="KAF2710721.1"/>
    </source>
</evidence>
<dbReference type="EMBL" id="MU005768">
    <property type="protein sequence ID" value="KAF2710721.1"/>
    <property type="molecule type" value="Genomic_DNA"/>
</dbReference>
<feature type="region of interest" description="Disordered" evidence="1">
    <location>
        <begin position="1"/>
        <end position="26"/>
    </location>
</feature>
<keyword evidence="3" id="KW-1185">Reference proteome</keyword>
<feature type="compositionally biased region" description="Polar residues" evidence="1">
    <location>
        <begin position="11"/>
        <end position="21"/>
    </location>
</feature>
<organism evidence="2 3">
    <name type="scientific">Pleomassaria siparia CBS 279.74</name>
    <dbReference type="NCBI Taxonomy" id="1314801"/>
    <lineage>
        <taxon>Eukaryota</taxon>
        <taxon>Fungi</taxon>
        <taxon>Dikarya</taxon>
        <taxon>Ascomycota</taxon>
        <taxon>Pezizomycotina</taxon>
        <taxon>Dothideomycetes</taxon>
        <taxon>Pleosporomycetidae</taxon>
        <taxon>Pleosporales</taxon>
        <taxon>Pleomassariaceae</taxon>
        <taxon>Pleomassaria</taxon>
    </lineage>
</organism>
<sequence>SSRVRRDELQSPASSPRTSPDPSLDELFRTGIYNNLTFTTLDNGNEATAEEEDDETELRLFAAPSARPQTHKIRISSPGAETDDAGFIVNRPRSYYFAEKPDSEQEAELWAAAVDGETVKELAKAPWPGAVLPWKVTTISAAGLQKAVLVGHPPSLVTVTEATSKKKRKGKKTRIAIRKKAQAVKARQDERNKSAKEKEDHEREKRTRRNREKKLKKKAKDKAKKEAVGGEAAQQDAAMASDSASE</sequence>
<dbReference type="AlphaFoldDB" id="A0A6G1KE55"/>
<feature type="compositionally biased region" description="Low complexity" evidence="1">
    <location>
        <begin position="229"/>
        <end position="246"/>
    </location>
</feature>
<feature type="compositionally biased region" description="Basic and acidic residues" evidence="1">
    <location>
        <begin position="186"/>
        <end position="205"/>
    </location>
</feature>
<feature type="non-terminal residue" evidence="2">
    <location>
        <position position="1"/>
    </location>
</feature>
<dbReference type="Proteomes" id="UP000799428">
    <property type="component" value="Unassembled WGS sequence"/>
</dbReference>
<evidence type="ECO:0000313" key="3">
    <source>
        <dbReference type="Proteomes" id="UP000799428"/>
    </source>
</evidence>
<dbReference type="OrthoDB" id="5425061at2759"/>